<dbReference type="GeneTree" id="ENSGT00940000153269"/>
<keyword evidence="4 5" id="KW-0472">Membrane</keyword>
<reference evidence="7" key="2">
    <citation type="submission" date="2025-08" db="UniProtKB">
        <authorList>
            <consortium name="Ensembl"/>
        </authorList>
    </citation>
    <scope>IDENTIFICATION</scope>
</reference>
<keyword evidence="3 5" id="KW-1133">Transmembrane helix</keyword>
<dbReference type="Proteomes" id="UP000005207">
    <property type="component" value="Linkage group LG11"/>
</dbReference>
<dbReference type="Ensembl" id="ENSONIT00000048767.1">
    <property type="protein sequence ID" value="ENSONIP00000075146.1"/>
    <property type="gene ID" value="ENSONIG00000033487.1"/>
</dbReference>
<feature type="domain" description="Dendritic cell-specific transmembrane protein-like" evidence="6">
    <location>
        <begin position="373"/>
        <end position="555"/>
    </location>
</feature>
<evidence type="ECO:0000256" key="5">
    <source>
        <dbReference type="SAM" id="Phobius"/>
    </source>
</evidence>
<feature type="transmembrane region" description="Helical" evidence="5">
    <location>
        <begin position="518"/>
        <end position="538"/>
    </location>
</feature>
<evidence type="ECO:0000256" key="2">
    <source>
        <dbReference type="ARBA" id="ARBA00022692"/>
    </source>
</evidence>
<dbReference type="InterPro" id="IPR012858">
    <property type="entry name" value="DC_STAMP-like"/>
</dbReference>
<dbReference type="AlphaFoldDB" id="A0A669EQT8"/>
<dbReference type="InterPro" id="IPR051856">
    <property type="entry name" value="CSR-E3_Ligase_Protein"/>
</dbReference>
<protein>
    <submittedName>
        <fullName evidence="7">DC-STAMP domain containing 1</fullName>
    </submittedName>
</protein>
<feature type="transmembrane region" description="Helical" evidence="5">
    <location>
        <begin position="424"/>
        <end position="444"/>
    </location>
</feature>
<dbReference type="PANTHER" id="PTHR21041">
    <property type="entry name" value="DENDRITIC CELL-SPECIFIC TRANSMEMBRANE PROTEIN"/>
    <property type="match status" value="1"/>
</dbReference>
<evidence type="ECO:0000313" key="7">
    <source>
        <dbReference type="Ensembl" id="ENSONIP00000075146.1"/>
    </source>
</evidence>
<sequence length="560" mass="63283">MMADTGTRHSPAHRCVQTILPPGVHRFLFSQSEEFPVARPLFRALFGAATGTVLFLGIAHNLPLTFDLKVAVGCLFVAMCVAGGLLSSSFRCSVLLMFPSMLGSRGRSYLMLLTLSVLYAGPVSNIQRNVEAAAVSVSCNLDLQVRHSKLLWREAIKPFLIITQELMDDKAGFELEALNVSKKFQDIRDEMVLQYGYDRFETNSTQEEFTAKTLKQCDSVVAQGVQRCVDWFTNRWTACLEAIPVPVINYLLCVSMKFHFLCDIMKVMTPWCRENIPVEGNFGQLFDRLNVSVDLLSREFSTELAVEEEEQPVLSEALLDQQFTDAVKTSFQKLTSTTRRVLNILQILLSLTFITIFTQAFGYLGQYKRDICFDNVYITTYFRQIDARRRKAGKRCLLPLRKSEKNKLINPCSLKIYPEEVKQVMTGVFQVLTVFLLSVILLTVDFSLSHVLDIISRHTLTHFNITSSHQVDIRVGGDTMMARLLRTSISAFNSSSTLNIQSDNQACMSPASTLSAEVYVRCVCCVLLVALFSCLQVYTNRLRRVIAAFYNPKVRDQKQL</sequence>
<keyword evidence="2 5" id="KW-0812">Transmembrane</keyword>
<dbReference type="GO" id="GO:0016020">
    <property type="term" value="C:membrane"/>
    <property type="evidence" value="ECO:0007669"/>
    <property type="project" value="UniProtKB-SubCell"/>
</dbReference>
<evidence type="ECO:0000256" key="3">
    <source>
        <dbReference type="ARBA" id="ARBA00022989"/>
    </source>
</evidence>
<evidence type="ECO:0000313" key="8">
    <source>
        <dbReference type="Proteomes" id="UP000005207"/>
    </source>
</evidence>
<reference evidence="8" key="1">
    <citation type="submission" date="2012-01" db="EMBL/GenBank/DDBJ databases">
        <title>The Genome Sequence of Oreochromis niloticus (Nile Tilapia).</title>
        <authorList>
            <consortium name="Broad Institute Genome Assembly Team"/>
            <consortium name="Broad Institute Sequencing Platform"/>
            <person name="Di Palma F."/>
            <person name="Johnson J."/>
            <person name="Lander E.S."/>
            <person name="Lindblad-Toh K."/>
        </authorList>
    </citation>
    <scope>NUCLEOTIDE SEQUENCE [LARGE SCALE GENOMIC DNA]</scope>
</reference>
<gene>
    <name evidence="7" type="primary">dcst1</name>
</gene>
<accession>A0A669EQT8</accession>
<evidence type="ECO:0000256" key="1">
    <source>
        <dbReference type="ARBA" id="ARBA00004141"/>
    </source>
</evidence>
<feature type="transmembrane region" description="Helical" evidence="5">
    <location>
        <begin position="344"/>
        <end position="364"/>
    </location>
</feature>
<evidence type="ECO:0000259" key="6">
    <source>
        <dbReference type="Pfam" id="PF07782"/>
    </source>
</evidence>
<feature type="transmembrane region" description="Helical" evidence="5">
    <location>
        <begin position="68"/>
        <end position="87"/>
    </location>
</feature>
<comment type="subcellular location">
    <subcellularLocation>
        <location evidence="1">Membrane</location>
        <topology evidence="1">Multi-pass membrane protein</topology>
    </subcellularLocation>
</comment>
<keyword evidence="8" id="KW-1185">Reference proteome</keyword>
<dbReference type="PANTHER" id="PTHR21041:SF17">
    <property type="entry name" value="E3 UBIQUITIN-PROTEIN LIGASE DCST1"/>
    <property type="match status" value="1"/>
</dbReference>
<proteinExistence type="predicted"/>
<dbReference type="Pfam" id="PF07782">
    <property type="entry name" value="DC_STAMP"/>
    <property type="match status" value="1"/>
</dbReference>
<evidence type="ECO:0000256" key="4">
    <source>
        <dbReference type="ARBA" id="ARBA00023136"/>
    </source>
</evidence>
<reference evidence="7" key="3">
    <citation type="submission" date="2025-09" db="UniProtKB">
        <authorList>
            <consortium name="Ensembl"/>
        </authorList>
    </citation>
    <scope>IDENTIFICATION</scope>
</reference>
<organism evidence="7 8">
    <name type="scientific">Oreochromis niloticus</name>
    <name type="common">Nile tilapia</name>
    <name type="synonym">Tilapia nilotica</name>
    <dbReference type="NCBI Taxonomy" id="8128"/>
    <lineage>
        <taxon>Eukaryota</taxon>
        <taxon>Metazoa</taxon>
        <taxon>Chordata</taxon>
        <taxon>Craniata</taxon>
        <taxon>Vertebrata</taxon>
        <taxon>Euteleostomi</taxon>
        <taxon>Actinopterygii</taxon>
        <taxon>Neopterygii</taxon>
        <taxon>Teleostei</taxon>
        <taxon>Neoteleostei</taxon>
        <taxon>Acanthomorphata</taxon>
        <taxon>Ovalentaria</taxon>
        <taxon>Cichlomorphae</taxon>
        <taxon>Cichliformes</taxon>
        <taxon>Cichlidae</taxon>
        <taxon>African cichlids</taxon>
        <taxon>Pseudocrenilabrinae</taxon>
        <taxon>Oreochromini</taxon>
        <taxon>Oreochromis</taxon>
    </lineage>
</organism>
<name>A0A669EQT8_ORENI</name>
<feature type="transmembrane region" description="Helical" evidence="5">
    <location>
        <begin position="41"/>
        <end position="62"/>
    </location>
</feature>